<dbReference type="GO" id="GO:0016811">
    <property type="term" value="F:hydrolase activity, acting on carbon-nitrogen (but not peptide) bonds, in linear amides"/>
    <property type="evidence" value="ECO:0007669"/>
    <property type="project" value="InterPro"/>
</dbReference>
<feature type="domain" description="Amidohydrolase 3" evidence="1">
    <location>
        <begin position="200"/>
        <end position="470"/>
    </location>
</feature>
<dbReference type="InterPro" id="IPR011059">
    <property type="entry name" value="Metal-dep_hydrolase_composite"/>
</dbReference>
<dbReference type="AlphaFoldDB" id="A0A4R4VZF7"/>
<dbReference type="Gene3D" id="2.30.40.10">
    <property type="entry name" value="Urease, subunit C, domain 1"/>
    <property type="match status" value="1"/>
</dbReference>
<dbReference type="PANTHER" id="PTHR43668:SF2">
    <property type="entry name" value="ALLANTOINASE"/>
    <property type="match status" value="1"/>
</dbReference>
<dbReference type="Pfam" id="PF07969">
    <property type="entry name" value="Amidohydro_3"/>
    <property type="match status" value="1"/>
</dbReference>
<dbReference type="RefSeq" id="WP_132595973.1">
    <property type="nucleotide sequence ID" value="NZ_SMKO01000035.1"/>
</dbReference>
<sequence length="490" mass="52208">MNDLLLRSARVVDPETGLDAVRHVAITGDKITSVSEAPVPARRELDVSGRVLAPGFIDLHSHAQTVGSLRMQALDGVTTALELESGAAPVRTVYQRASDEGRPINFGYSASWAMARMKVFDGAEPDGGWESFAALCAGPHWRDRATTAQIDLTLAELEGQLHEGALGIGVLLGYAPQTGRMEYVHVARLAERYGVPTFTHARFKNPDDPGTALEGIAEVVAAAAGTGAHMHLCHINSTSLRAIDEIGAVVSGARRHGLKVSTEAYPYGAGMTTIGVPFLYPENLPRLGITPSDLVVAATGERPRDAERLREIQRTDPGAMAVIHYLNEDDPADWSVLERALLLPDTAIASDAIPFAAPDGRLIIDTWPLPAGATGHPRTSGTFSRFLATMVRGTGHLSLIEAVRRCTLQPAEVLTSVAPQFRHKGRVQAGADADLVVFDLDGVSDQSTYAEPGRPSTGVDHLLVSGEFVVRDGELLLDAMPGKAVKGRLA</sequence>
<accession>A0A4R4VZF7</accession>
<dbReference type="SUPFAM" id="SSF51338">
    <property type="entry name" value="Composite domain of metallo-dependent hydrolases"/>
    <property type="match status" value="1"/>
</dbReference>
<evidence type="ECO:0000259" key="1">
    <source>
        <dbReference type="Pfam" id="PF07969"/>
    </source>
</evidence>
<dbReference type="GO" id="GO:0004038">
    <property type="term" value="F:allantoinase activity"/>
    <property type="evidence" value="ECO:0007669"/>
    <property type="project" value="TreeGrafter"/>
</dbReference>
<keyword evidence="3" id="KW-1185">Reference proteome</keyword>
<dbReference type="InterPro" id="IPR013108">
    <property type="entry name" value="Amidohydro_3"/>
</dbReference>
<dbReference type="InterPro" id="IPR032466">
    <property type="entry name" value="Metal_Hydrolase"/>
</dbReference>
<dbReference type="Proteomes" id="UP000295258">
    <property type="component" value="Unassembled WGS sequence"/>
</dbReference>
<evidence type="ECO:0000313" key="2">
    <source>
        <dbReference type="EMBL" id="TDD05960.1"/>
    </source>
</evidence>
<gene>
    <name evidence="2" type="ORF">E1292_15960</name>
</gene>
<dbReference type="Gene3D" id="3.30.1490.130">
    <property type="entry name" value="D-aminoacylase. Domain 3"/>
    <property type="match status" value="1"/>
</dbReference>
<dbReference type="InterPro" id="IPR023100">
    <property type="entry name" value="D-aminoacylase_insert_dom_sf"/>
</dbReference>
<dbReference type="GO" id="GO:0005737">
    <property type="term" value="C:cytoplasm"/>
    <property type="evidence" value="ECO:0007669"/>
    <property type="project" value="TreeGrafter"/>
</dbReference>
<protein>
    <submittedName>
        <fullName evidence="2">D-glutamate deacylase</fullName>
    </submittedName>
</protein>
<dbReference type="GO" id="GO:0006145">
    <property type="term" value="P:purine nucleobase catabolic process"/>
    <property type="evidence" value="ECO:0007669"/>
    <property type="project" value="TreeGrafter"/>
</dbReference>
<dbReference type="InterPro" id="IPR050138">
    <property type="entry name" value="DHOase/Allantoinase_Hydrolase"/>
</dbReference>
<name>A0A4R4VZF7_9ACTN</name>
<dbReference type="SUPFAM" id="SSF51556">
    <property type="entry name" value="Metallo-dependent hydrolases"/>
    <property type="match status" value="1"/>
</dbReference>
<reference evidence="2 3" key="1">
    <citation type="submission" date="2019-03" db="EMBL/GenBank/DDBJ databases">
        <title>Draft genome sequences of novel Actinobacteria.</title>
        <authorList>
            <person name="Sahin N."/>
            <person name="Ay H."/>
            <person name="Saygin H."/>
        </authorList>
    </citation>
    <scope>NUCLEOTIDE SEQUENCE [LARGE SCALE GENOMIC DNA]</scope>
    <source>
        <strain evidence="2 3">KC310</strain>
    </source>
</reference>
<dbReference type="PANTHER" id="PTHR43668">
    <property type="entry name" value="ALLANTOINASE"/>
    <property type="match status" value="1"/>
</dbReference>
<dbReference type="NCBIfam" id="NF006560">
    <property type="entry name" value="PRK09061.1"/>
    <property type="match status" value="1"/>
</dbReference>
<dbReference type="Gene3D" id="3.20.20.140">
    <property type="entry name" value="Metal-dependent hydrolases"/>
    <property type="match status" value="1"/>
</dbReference>
<dbReference type="EMBL" id="SMKO01000035">
    <property type="protein sequence ID" value="TDD05960.1"/>
    <property type="molecule type" value="Genomic_DNA"/>
</dbReference>
<proteinExistence type="predicted"/>
<evidence type="ECO:0000313" key="3">
    <source>
        <dbReference type="Proteomes" id="UP000295258"/>
    </source>
</evidence>
<organism evidence="2 3">
    <name type="scientific">Nonomuraea deserti</name>
    <dbReference type="NCBI Taxonomy" id="1848322"/>
    <lineage>
        <taxon>Bacteria</taxon>
        <taxon>Bacillati</taxon>
        <taxon>Actinomycetota</taxon>
        <taxon>Actinomycetes</taxon>
        <taxon>Streptosporangiales</taxon>
        <taxon>Streptosporangiaceae</taxon>
        <taxon>Nonomuraea</taxon>
    </lineage>
</organism>
<comment type="caution">
    <text evidence="2">The sequence shown here is derived from an EMBL/GenBank/DDBJ whole genome shotgun (WGS) entry which is preliminary data.</text>
</comment>